<dbReference type="InterPro" id="IPR052653">
    <property type="entry name" value="ARF-binding"/>
</dbReference>
<dbReference type="GO" id="GO:0035091">
    <property type="term" value="F:phosphatidylinositol binding"/>
    <property type="evidence" value="ECO:0007669"/>
    <property type="project" value="InterPro"/>
</dbReference>
<dbReference type="GO" id="GO:0043130">
    <property type="term" value="F:ubiquitin binding"/>
    <property type="evidence" value="ECO:0007669"/>
    <property type="project" value="InterPro"/>
</dbReference>
<dbReference type="GO" id="GO:0043328">
    <property type="term" value="P:protein transport to vacuole involved in ubiquitin-dependent protein catabolic process via the multivesicular body sorting pathway"/>
    <property type="evidence" value="ECO:0007669"/>
    <property type="project" value="TreeGrafter"/>
</dbReference>
<accession>A0A8H6WCM6</accession>
<evidence type="ECO:0000256" key="6">
    <source>
        <dbReference type="SAM" id="MobiDB-lite"/>
    </source>
</evidence>
<feature type="domain" description="GAT" evidence="8">
    <location>
        <begin position="199"/>
        <end position="331"/>
    </location>
</feature>
<dbReference type="Gene3D" id="1.25.40.90">
    <property type="match status" value="1"/>
</dbReference>
<dbReference type="Gene3D" id="1.20.58.160">
    <property type="match status" value="1"/>
</dbReference>
<evidence type="ECO:0000259" key="7">
    <source>
        <dbReference type="PROSITE" id="PS50179"/>
    </source>
</evidence>
<dbReference type="PANTHER" id="PTHR47180:SF1">
    <property type="entry name" value="ADP-RIBOSYLATION FACTOR-BINDING PROTEIN GGA1-RELATED"/>
    <property type="match status" value="1"/>
</dbReference>
<dbReference type="GO" id="GO:0005802">
    <property type="term" value="C:trans-Golgi network"/>
    <property type="evidence" value="ECO:0007669"/>
    <property type="project" value="TreeGrafter"/>
</dbReference>
<keyword evidence="4" id="KW-0333">Golgi apparatus</keyword>
<dbReference type="PROSITE" id="PS50179">
    <property type="entry name" value="VHS"/>
    <property type="match status" value="1"/>
</dbReference>
<dbReference type="InterPro" id="IPR038425">
    <property type="entry name" value="GAT_sf"/>
</dbReference>
<dbReference type="CDD" id="cd14235">
    <property type="entry name" value="GAT_GGA_fungi"/>
    <property type="match status" value="1"/>
</dbReference>
<sequence length="502" mass="54487">MTVTATNLDDHECSVRNGLKVCLRWRSLYLERAMPRCMSQTMLSTSRSPSTSTRKRPTIPATQRCSLPGLACNRNPHVALLALALLDTLVQSCGYPFHLQISTKEFLNELVRRFPDRPPPFPGPVMSRILETIQNWKDTICVESRWREDLTNILDMHRLLMHKGYRFRHVPRAAQTASSSASTVAASLKSASELEAEDREAQSAKLQELIRRGTPKDLLVAQEIMKSLAGADPAKQPDYRGQALSELERLESKVILLGEMLDNANMAGGERTVPGDVYEQVANILTTSRPKIQKWISDAEQNEDDTESLDTLLQLNDQMNTVLGRYDAFKRGDYAAAANPVPTQYAGQAAAAGATSLIDFDDPTPTSTTTSSVNDLDGLFGLGMSTTSSSPPPINSATRPYQQPTNVQLGGAIMLPGTPVAGASASAIQQQQQPVLPGYFAQPQASQPYSNGSMNGNGFGLGTMQPAHPQPQHSMPVAASPPAQTQVQAQGKDPFADLAGLF</sequence>
<evidence type="ECO:0000256" key="2">
    <source>
        <dbReference type="ARBA" id="ARBA00022448"/>
    </source>
</evidence>
<dbReference type="AlphaFoldDB" id="A0A8H6WCM6"/>
<feature type="region of interest" description="Disordered" evidence="6">
    <location>
        <begin position="40"/>
        <end position="59"/>
    </location>
</feature>
<name>A0A8H6WCM6_MYCCL</name>
<dbReference type="InterPro" id="IPR004152">
    <property type="entry name" value="GAT_dom"/>
</dbReference>
<feature type="domain" description="VHS" evidence="7">
    <location>
        <begin position="70"/>
        <end position="168"/>
    </location>
</feature>
<evidence type="ECO:0000313" key="10">
    <source>
        <dbReference type="Proteomes" id="UP000613580"/>
    </source>
</evidence>
<dbReference type="OrthoDB" id="2018246at2759"/>
<keyword evidence="3" id="KW-0653">Protein transport</keyword>
<evidence type="ECO:0000256" key="1">
    <source>
        <dbReference type="ARBA" id="ARBA00004601"/>
    </source>
</evidence>
<dbReference type="FunFam" id="1.25.40.90:FF:000008">
    <property type="entry name" value="VHS domain protein"/>
    <property type="match status" value="1"/>
</dbReference>
<dbReference type="SMART" id="SM00288">
    <property type="entry name" value="VHS"/>
    <property type="match status" value="1"/>
</dbReference>
<organism evidence="9 10">
    <name type="scientific">Mycena chlorophos</name>
    <name type="common">Agaric fungus</name>
    <name type="synonym">Agaricus chlorophos</name>
    <dbReference type="NCBI Taxonomy" id="658473"/>
    <lineage>
        <taxon>Eukaryota</taxon>
        <taxon>Fungi</taxon>
        <taxon>Dikarya</taxon>
        <taxon>Basidiomycota</taxon>
        <taxon>Agaricomycotina</taxon>
        <taxon>Agaricomycetes</taxon>
        <taxon>Agaricomycetidae</taxon>
        <taxon>Agaricales</taxon>
        <taxon>Marasmiineae</taxon>
        <taxon>Mycenaceae</taxon>
        <taxon>Mycena</taxon>
    </lineage>
</organism>
<proteinExistence type="predicted"/>
<dbReference type="Pfam" id="PF03127">
    <property type="entry name" value="GAT"/>
    <property type="match status" value="1"/>
</dbReference>
<comment type="subcellular location">
    <subcellularLocation>
        <location evidence="1">Golgi apparatus</location>
        <location evidence="1">trans-Golgi network</location>
    </subcellularLocation>
</comment>
<protein>
    <submittedName>
        <fullName evidence="9">GAT domain-containing protein</fullName>
    </submittedName>
</protein>
<dbReference type="GO" id="GO:0006896">
    <property type="term" value="P:Golgi to vacuole transport"/>
    <property type="evidence" value="ECO:0007669"/>
    <property type="project" value="UniProtKB-ARBA"/>
</dbReference>
<keyword evidence="2" id="KW-0813">Transport</keyword>
<evidence type="ECO:0000256" key="4">
    <source>
        <dbReference type="ARBA" id="ARBA00023034"/>
    </source>
</evidence>
<dbReference type="PROSITE" id="PS50909">
    <property type="entry name" value="GAT"/>
    <property type="match status" value="1"/>
</dbReference>
<dbReference type="GO" id="GO:0006895">
    <property type="term" value="P:Golgi to endosome transport"/>
    <property type="evidence" value="ECO:0007669"/>
    <property type="project" value="TreeGrafter"/>
</dbReference>
<dbReference type="SUPFAM" id="SSF48464">
    <property type="entry name" value="ENTH/VHS domain"/>
    <property type="match status" value="1"/>
</dbReference>
<dbReference type="Proteomes" id="UP000613580">
    <property type="component" value="Unassembled WGS sequence"/>
</dbReference>
<dbReference type="Pfam" id="PF00790">
    <property type="entry name" value="VHS"/>
    <property type="match status" value="1"/>
</dbReference>
<feature type="region of interest" description="Disordered" evidence="6">
    <location>
        <begin position="446"/>
        <end position="479"/>
    </location>
</feature>
<comment type="function">
    <text evidence="5">May play a role in the regulation of membrane traffic through the trans-Golgi network.</text>
</comment>
<keyword evidence="10" id="KW-1185">Reference proteome</keyword>
<evidence type="ECO:0000259" key="8">
    <source>
        <dbReference type="PROSITE" id="PS50909"/>
    </source>
</evidence>
<dbReference type="InterPro" id="IPR002014">
    <property type="entry name" value="VHS_dom"/>
</dbReference>
<comment type="caution">
    <text evidence="9">The sequence shown here is derived from an EMBL/GenBank/DDBJ whole genome shotgun (WGS) entry which is preliminary data.</text>
</comment>
<dbReference type="SUPFAM" id="SSF89009">
    <property type="entry name" value="GAT-like domain"/>
    <property type="match status" value="1"/>
</dbReference>
<dbReference type="GO" id="GO:0005829">
    <property type="term" value="C:cytosol"/>
    <property type="evidence" value="ECO:0007669"/>
    <property type="project" value="GOC"/>
</dbReference>
<dbReference type="InterPro" id="IPR008942">
    <property type="entry name" value="ENTH_VHS"/>
</dbReference>
<dbReference type="PANTHER" id="PTHR47180">
    <property type="entry name" value="ADP-RIBOSYLATION FACTOR-BINDING PROTEIN GGA1-RELATED"/>
    <property type="match status" value="1"/>
</dbReference>
<reference evidence="9" key="1">
    <citation type="submission" date="2020-05" db="EMBL/GenBank/DDBJ databases">
        <title>Mycena genomes resolve the evolution of fungal bioluminescence.</title>
        <authorList>
            <person name="Tsai I.J."/>
        </authorList>
    </citation>
    <scope>NUCLEOTIDE SEQUENCE</scope>
    <source>
        <strain evidence="9">110903Hualien_Pintung</strain>
    </source>
</reference>
<gene>
    <name evidence="9" type="ORF">HMN09_00535600</name>
</gene>
<evidence type="ECO:0000313" key="9">
    <source>
        <dbReference type="EMBL" id="KAF7313784.1"/>
    </source>
</evidence>
<dbReference type="EMBL" id="JACAZE010000006">
    <property type="protein sequence ID" value="KAF7313784.1"/>
    <property type="molecule type" value="Genomic_DNA"/>
</dbReference>
<evidence type="ECO:0000256" key="5">
    <source>
        <dbReference type="ARBA" id="ARBA00053552"/>
    </source>
</evidence>
<evidence type="ECO:0000256" key="3">
    <source>
        <dbReference type="ARBA" id="ARBA00022927"/>
    </source>
</evidence>